<protein>
    <recommendedName>
        <fullName evidence="4">Secreted protein</fullName>
    </recommendedName>
</protein>
<comment type="caution">
    <text evidence="2">The sequence shown here is derived from an EMBL/GenBank/DDBJ whole genome shotgun (WGS) entry which is preliminary data.</text>
</comment>
<reference evidence="2" key="1">
    <citation type="submission" date="2023-03" db="EMBL/GenBank/DDBJ databases">
        <title>Massive genome expansion in bonnet fungi (Mycena s.s.) driven by repeated elements and novel gene families across ecological guilds.</title>
        <authorList>
            <consortium name="Lawrence Berkeley National Laboratory"/>
            <person name="Harder C.B."/>
            <person name="Miyauchi S."/>
            <person name="Viragh M."/>
            <person name="Kuo A."/>
            <person name="Thoen E."/>
            <person name="Andreopoulos B."/>
            <person name="Lu D."/>
            <person name="Skrede I."/>
            <person name="Drula E."/>
            <person name="Henrissat B."/>
            <person name="Morin E."/>
            <person name="Kohler A."/>
            <person name="Barry K."/>
            <person name="LaButti K."/>
            <person name="Morin E."/>
            <person name="Salamov A."/>
            <person name="Lipzen A."/>
            <person name="Mereny Z."/>
            <person name="Hegedus B."/>
            <person name="Baldrian P."/>
            <person name="Stursova M."/>
            <person name="Weitz H."/>
            <person name="Taylor A."/>
            <person name="Grigoriev I.V."/>
            <person name="Nagy L.G."/>
            <person name="Martin F."/>
            <person name="Kauserud H."/>
        </authorList>
    </citation>
    <scope>NUCLEOTIDE SEQUENCE</scope>
    <source>
        <strain evidence="2">CBHHK188m</strain>
    </source>
</reference>
<organism evidence="2 3">
    <name type="scientific">Mycena maculata</name>
    <dbReference type="NCBI Taxonomy" id="230809"/>
    <lineage>
        <taxon>Eukaryota</taxon>
        <taxon>Fungi</taxon>
        <taxon>Dikarya</taxon>
        <taxon>Basidiomycota</taxon>
        <taxon>Agaricomycotina</taxon>
        <taxon>Agaricomycetes</taxon>
        <taxon>Agaricomycetidae</taxon>
        <taxon>Agaricales</taxon>
        <taxon>Marasmiineae</taxon>
        <taxon>Mycenaceae</taxon>
        <taxon>Mycena</taxon>
    </lineage>
</organism>
<dbReference type="EMBL" id="JARJLG010000136">
    <property type="protein sequence ID" value="KAJ7738657.1"/>
    <property type="molecule type" value="Genomic_DNA"/>
</dbReference>
<evidence type="ECO:0000313" key="3">
    <source>
        <dbReference type="Proteomes" id="UP001215280"/>
    </source>
</evidence>
<evidence type="ECO:0000256" key="1">
    <source>
        <dbReference type="SAM" id="SignalP"/>
    </source>
</evidence>
<keyword evidence="1" id="KW-0732">Signal</keyword>
<sequence>MLFVIFFQLCFLSSDITTFSRIRAHGIDHEPKCFAQEVWEDLTALSRHSSKEVSLFRSFLNHISRVSEDATR</sequence>
<dbReference type="AlphaFoldDB" id="A0AAD7IAE0"/>
<proteinExistence type="predicted"/>
<evidence type="ECO:0008006" key="4">
    <source>
        <dbReference type="Google" id="ProtNLM"/>
    </source>
</evidence>
<feature type="chain" id="PRO_5042215008" description="Secreted protein" evidence="1">
    <location>
        <begin position="25"/>
        <end position="72"/>
    </location>
</feature>
<accession>A0AAD7IAE0</accession>
<dbReference type="Proteomes" id="UP001215280">
    <property type="component" value="Unassembled WGS sequence"/>
</dbReference>
<evidence type="ECO:0000313" key="2">
    <source>
        <dbReference type="EMBL" id="KAJ7738657.1"/>
    </source>
</evidence>
<name>A0AAD7IAE0_9AGAR</name>
<gene>
    <name evidence="2" type="ORF">DFH07DRAFT_965980</name>
</gene>
<keyword evidence="3" id="KW-1185">Reference proteome</keyword>
<feature type="signal peptide" evidence="1">
    <location>
        <begin position="1"/>
        <end position="24"/>
    </location>
</feature>